<organism evidence="1 2">
    <name type="scientific">Thelohanellus kitauei</name>
    <name type="common">Myxosporean</name>
    <dbReference type="NCBI Taxonomy" id="669202"/>
    <lineage>
        <taxon>Eukaryota</taxon>
        <taxon>Metazoa</taxon>
        <taxon>Cnidaria</taxon>
        <taxon>Myxozoa</taxon>
        <taxon>Myxosporea</taxon>
        <taxon>Bivalvulida</taxon>
        <taxon>Platysporina</taxon>
        <taxon>Myxobolidae</taxon>
        <taxon>Thelohanellus</taxon>
    </lineage>
</organism>
<name>A0A0C2MUC2_THEKT</name>
<keyword evidence="2" id="KW-1185">Reference proteome</keyword>
<comment type="caution">
    <text evidence="1">The sequence shown here is derived from an EMBL/GenBank/DDBJ whole genome shotgun (WGS) entry which is preliminary data.</text>
</comment>
<dbReference type="Proteomes" id="UP000031668">
    <property type="component" value="Unassembled WGS sequence"/>
</dbReference>
<protein>
    <submittedName>
        <fullName evidence="1">Uncharacterized protein</fullName>
    </submittedName>
</protein>
<evidence type="ECO:0000313" key="1">
    <source>
        <dbReference type="EMBL" id="KII65282.1"/>
    </source>
</evidence>
<proteinExistence type="predicted"/>
<dbReference type="SUPFAM" id="SSF63825">
    <property type="entry name" value="YWTD domain"/>
    <property type="match status" value="1"/>
</dbReference>
<sequence length="349" mass="41377">MDIHTHTCEDPSAYVMTNIKRKKFKDNICVGDSKTEEMEICRFHQYKITTTLLIKNKLMFVDLEQIEMAPTMFSSDLQLNEPILNFKFDKFNKCVYYHVKNGIIRKCYGNKRELSKPPFLIIKDITIMGMDLDPLNHYLFYFNKHGIIVVNLGSLIRTTIYQTYNFMRYLKLDILDQKIIISYLDKHTKRSKIRIFSYSTTARVVTFDFDKEFHDISFYVSVAEIFTSDGIYKYQMEHKGQNKMGFNLEYSQGNTIPGVKYLSVHYTHEYVTDHGYCFWSYFVLMKNIRKANMELYLDPCKYIDLLTLFNIILMLNQIKNRPADSHIANISAYPLQLMISYVDVQMGWY</sequence>
<reference evidence="1 2" key="1">
    <citation type="journal article" date="2014" name="Genome Biol. Evol.">
        <title>The genome of the myxosporean Thelohanellus kitauei shows adaptations to nutrient acquisition within its fish host.</title>
        <authorList>
            <person name="Yang Y."/>
            <person name="Xiong J."/>
            <person name="Zhou Z."/>
            <person name="Huo F."/>
            <person name="Miao W."/>
            <person name="Ran C."/>
            <person name="Liu Y."/>
            <person name="Zhang J."/>
            <person name="Feng J."/>
            <person name="Wang M."/>
            <person name="Wang M."/>
            <person name="Wang L."/>
            <person name="Yao B."/>
        </authorList>
    </citation>
    <scope>NUCLEOTIDE SEQUENCE [LARGE SCALE GENOMIC DNA]</scope>
    <source>
        <strain evidence="1">Wuqing</strain>
    </source>
</reference>
<dbReference type="EMBL" id="JWZT01003910">
    <property type="protein sequence ID" value="KII65282.1"/>
    <property type="molecule type" value="Genomic_DNA"/>
</dbReference>
<accession>A0A0C2MUC2</accession>
<dbReference type="AlphaFoldDB" id="A0A0C2MUC2"/>
<evidence type="ECO:0000313" key="2">
    <source>
        <dbReference type="Proteomes" id="UP000031668"/>
    </source>
</evidence>
<gene>
    <name evidence="1" type="ORF">RF11_02702</name>
</gene>